<name>A0AA39IQM3_9BILA</name>
<accession>A0AA39IQM3</accession>
<proteinExistence type="predicted"/>
<evidence type="ECO:0000256" key="1">
    <source>
        <dbReference type="SAM" id="Phobius"/>
    </source>
</evidence>
<feature type="transmembrane region" description="Helical" evidence="1">
    <location>
        <begin position="91"/>
        <end position="115"/>
    </location>
</feature>
<protein>
    <submittedName>
        <fullName evidence="2">Uncharacterized protein</fullName>
    </submittedName>
</protein>
<feature type="transmembrane region" description="Helical" evidence="1">
    <location>
        <begin position="246"/>
        <end position="268"/>
    </location>
</feature>
<keyword evidence="1" id="KW-0812">Transmembrane</keyword>
<sequence>MDVLQVDDLTMVHFKLIAGIIYIVLCLFFVPIYLRFVYIFLTRSKYRSLECYRIMIQMGIVQCFTMAPGFIFFGVVLLLDYDPLGLANVFIVLYPGGLRTEAVLGLALALNRLIIICGLKCSSKLHWILIAFAWMFGLTYVIILLTPHFGYTVSPGEFMPKYDPSKGYNRSLQYYGSYIYGTPMVLTLLIYIYIFAYLLKLRLVHNSKVRSQERTIFIYAVTKFMVEFSLAAMFNHYRLPTTRTFHFAMTVGLIVSTLLLTPALYFVLYKNLRKEFFRFKKDSTLPVRSISSAL</sequence>
<keyword evidence="1" id="KW-1133">Transmembrane helix</keyword>
<feature type="transmembrane region" description="Helical" evidence="1">
    <location>
        <begin position="127"/>
        <end position="152"/>
    </location>
</feature>
<dbReference type="Proteomes" id="UP001175271">
    <property type="component" value="Unassembled WGS sequence"/>
</dbReference>
<reference evidence="2" key="1">
    <citation type="submission" date="2023-06" db="EMBL/GenBank/DDBJ databases">
        <title>Genomic analysis of the entomopathogenic nematode Steinernema hermaphroditum.</title>
        <authorList>
            <person name="Schwarz E.M."/>
            <person name="Heppert J.K."/>
            <person name="Baniya A."/>
            <person name="Schwartz H.T."/>
            <person name="Tan C.-H."/>
            <person name="Antoshechkin I."/>
            <person name="Sternberg P.W."/>
            <person name="Goodrich-Blair H."/>
            <person name="Dillman A.R."/>
        </authorList>
    </citation>
    <scope>NUCLEOTIDE SEQUENCE</scope>
    <source>
        <strain evidence="2">PS9179</strain>
        <tissue evidence="2">Whole animal</tissue>
    </source>
</reference>
<comment type="caution">
    <text evidence="2">The sequence shown here is derived from an EMBL/GenBank/DDBJ whole genome shotgun (WGS) entry which is preliminary data.</text>
</comment>
<feature type="transmembrane region" description="Helical" evidence="1">
    <location>
        <begin position="54"/>
        <end position="79"/>
    </location>
</feature>
<evidence type="ECO:0000313" key="2">
    <source>
        <dbReference type="EMBL" id="KAK0427404.1"/>
    </source>
</evidence>
<feature type="transmembrane region" description="Helical" evidence="1">
    <location>
        <begin position="216"/>
        <end position="234"/>
    </location>
</feature>
<keyword evidence="1" id="KW-0472">Membrane</keyword>
<dbReference type="SUPFAM" id="SSF81321">
    <property type="entry name" value="Family A G protein-coupled receptor-like"/>
    <property type="match status" value="1"/>
</dbReference>
<gene>
    <name evidence="2" type="ORF">QR680_010212</name>
</gene>
<dbReference type="Gene3D" id="1.20.1070.10">
    <property type="entry name" value="Rhodopsin 7-helix transmembrane proteins"/>
    <property type="match status" value="1"/>
</dbReference>
<feature type="transmembrane region" description="Helical" evidence="1">
    <location>
        <begin position="12"/>
        <end position="34"/>
    </location>
</feature>
<organism evidence="2 3">
    <name type="scientific">Steinernema hermaphroditum</name>
    <dbReference type="NCBI Taxonomy" id="289476"/>
    <lineage>
        <taxon>Eukaryota</taxon>
        <taxon>Metazoa</taxon>
        <taxon>Ecdysozoa</taxon>
        <taxon>Nematoda</taxon>
        <taxon>Chromadorea</taxon>
        <taxon>Rhabditida</taxon>
        <taxon>Tylenchina</taxon>
        <taxon>Panagrolaimomorpha</taxon>
        <taxon>Strongyloidoidea</taxon>
        <taxon>Steinernematidae</taxon>
        <taxon>Steinernema</taxon>
    </lineage>
</organism>
<keyword evidence="3" id="KW-1185">Reference proteome</keyword>
<dbReference type="AlphaFoldDB" id="A0AA39IQM3"/>
<dbReference type="EMBL" id="JAUCMV010000001">
    <property type="protein sequence ID" value="KAK0427404.1"/>
    <property type="molecule type" value="Genomic_DNA"/>
</dbReference>
<feature type="transmembrane region" description="Helical" evidence="1">
    <location>
        <begin position="172"/>
        <end position="195"/>
    </location>
</feature>
<evidence type="ECO:0000313" key="3">
    <source>
        <dbReference type="Proteomes" id="UP001175271"/>
    </source>
</evidence>